<gene>
    <name evidence="3" type="ORF">LY90DRAFT_703822</name>
</gene>
<comment type="caution">
    <text evidence="3">The sequence shown here is derived from an EMBL/GenBank/DDBJ whole genome shotgun (WGS) entry which is preliminary data.</text>
</comment>
<dbReference type="AlphaFoldDB" id="A0A1Y2C701"/>
<keyword evidence="4" id="KW-1185">Reference proteome</keyword>
<feature type="chain" id="PRO_5012372685" evidence="2">
    <location>
        <begin position="20"/>
        <end position="287"/>
    </location>
</feature>
<name>A0A1Y2C701_9FUNG</name>
<feature type="region of interest" description="Disordered" evidence="1">
    <location>
        <begin position="44"/>
        <end position="67"/>
    </location>
</feature>
<evidence type="ECO:0000256" key="2">
    <source>
        <dbReference type="SAM" id="SignalP"/>
    </source>
</evidence>
<protein>
    <submittedName>
        <fullName evidence="3">Uncharacterized protein</fullName>
    </submittedName>
</protein>
<organism evidence="3 4">
    <name type="scientific">Neocallimastix californiae</name>
    <dbReference type="NCBI Taxonomy" id="1754190"/>
    <lineage>
        <taxon>Eukaryota</taxon>
        <taxon>Fungi</taxon>
        <taxon>Fungi incertae sedis</taxon>
        <taxon>Chytridiomycota</taxon>
        <taxon>Chytridiomycota incertae sedis</taxon>
        <taxon>Neocallimastigomycetes</taxon>
        <taxon>Neocallimastigales</taxon>
        <taxon>Neocallimastigaceae</taxon>
        <taxon>Neocallimastix</taxon>
    </lineage>
</organism>
<reference evidence="3 4" key="1">
    <citation type="submission" date="2016-08" db="EMBL/GenBank/DDBJ databases">
        <title>A Parts List for Fungal Cellulosomes Revealed by Comparative Genomics.</title>
        <authorList>
            <consortium name="DOE Joint Genome Institute"/>
            <person name="Haitjema C.H."/>
            <person name="Gilmore S.P."/>
            <person name="Henske J.K."/>
            <person name="Solomon K.V."/>
            <person name="De Groot R."/>
            <person name="Kuo A."/>
            <person name="Mondo S.J."/>
            <person name="Salamov A.A."/>
            <person name="Labutti K."/>
            <person name="Zhao Z."/>
            <person name="Chiniquy J."/>
            <person name="Barry K."/>
            <person name="Brewer H.M."/>
            <person name="Purvine S.O."/>
            <person name="Wright A.T."/>
            <person name="Boxma B."/>
            <person name="Van Alen T."/>
            <person name="Hackstein J.H."/>
            <person name="Baker S.E."/>
            <person name="Grigoriev I.V."/>
            <person name="O'Malley M.A."/>
        </authorList>
    </citation>
    <scope>NUCLEOTIDE SEQUENCE [LARGE SCALE GENOMIC DNA]</scope>
    <source>
        <strain evidence="3 4">G1</strain>
    </source>
</reference>
<keyword evidence="2" id="KW-0732">Signal</keyword>
<dbReference type="Proteomes" id="UP000193920">
    <property type="component" value="Unassembled WGS sequence"/>
</dbReference>
<evidence type="ECO:0000256" key="1">
    <source>
        <dbReference type="SAM" id="MobiDB-lite"/>
    </source>
</evidence>
<dbReference type="EMBL" id="MCOG01000119">
    <property type="protein sequence ID" value="ORY42674.1"/>
    <property type="molecule type" value="Genomic_DNA"/>
</dbReference>
<sequence length="287" mass="30064">MKYSKFILVLCLFITLTTAVPVPLFENIFGSKEEGTGIFSIFKSKDKKDDSDSSVPPPDSTPANAPVNAQVAASEDSFDINSIPKDADIPSLVTNGVSQLIQTNLCSSLGSDEANSLCQNISSGVLNAASNALTGVIRSSINSASGNGVSIACSLIPNEIFKKLTSGIVNAITTQIANSGNADAENIGNITNTILTVIINTVENLLCSGGSSNGDGNVIINDISNLINNITHKANYINNDVAASLRNGSQLSTGTNADIATGIADIQDAIKMQYKAQYKPAYDYKNY</sequence>
<proteinExistence type="predicted"/>
<feature type="signal peptide" evidence="2">
    <location>
        <begin position="1"/>
        <end position="19"/>
    </location>
</feature>
<evidence type="ECO:0000313" key="3">
    <source>
        <dbReference type="EMBL" id="ORY42674.1"/>
    </source>
</evidence>
<evidence type="ECO:0000313" key="4">
    <source>
        <dbReference type="Proteomes" id="UP000193920"/>
    </source>
</evidence>
<accession>A0A1Y2C701</accession>